<keyword evidence="5" id="KW-1185">Reference proteome</keyword>
<dbReference type="InterPro" id="IPR000182">
    <property type="entry name" value="GNAT_dom"/>
</dbReference>
<dbReference type="RefSeq" id="WP_090774661.1">
    <property type="nucleotide sequence ID" value="NZ_FMYM01000002.1"/>
</dbReference>
<evidence type="ECO:0000313" key="5">
    <source>
        <dbReference type="Proteomes" id="UP000242662"/>
    </source>
</evidence>
<gene>
    <name evidence="4" type="ORF">SAMN05421737_10278</name>
</gene>
<dbReference type="GO" id="GO:0005840">
    <property type="term" value="C:ribosome"/>
    <property type="evidence" value="ECO:0007669"/>
    <property type="project" value="UniProtKB-KW"/>
</dbReference>
<dbReference type="STRING" id="1464122.SAMN05421737_10278"/>
<keyword evidence="4" id="KW-0689">Ribosomal protein</keyword>
<dbReference type="GO" id="GO:0016747">
    <property type="term" value="F:acyltransferase activity, transferring groups other than amino-acyl groups"/>
    <property type="evidence" value="ECO:0007669"/>
    <property type="project" value="InterPro"/>
</dbReference>
<dbReference type="Gene3D" id="3.40.630.30">
    <property type="match status" value="1"/>
</dbReference>
<dbReference type="InterPro" id="IPR016181">
    <property type="entry name" value="Acyl_CoA_acyltransferase"/>
</dbReference>
<dbReference type="AlphaFoldDB" id="A0A1G6GVN6"/>
<protein>
    <submittedName>
        <fullName evidence="4">Ribosomal protein S18 acetylase RimI</fullName>
    </submittedName>
</protein>
<name>A0A1G6GVN6_9BACI</name>
<evidence type="ECO:0000256" key="1">
    <source>
        <dbReference type="ARBA" id="ARBA00022679"/>
    </source>
</evidence>
<accession>A0A1G6GVN6</accession>
<reference evidence="5" key="1">
    <citation type="submission" date="2016-09" db="EMBL/GenBank/DDBJ databases">
        <authorList>
            <person name="Varghese N."/>
            <person name="Submissions S."/>
        </authorList>
    </citation>
    <scope>NUCLEOTIDE SEQUENCE [LARGE SCALE GENOMIC DNA]</scope>
    <source>
        <strain evidence="5">25nlg</strain>
    </source>
</reference>
<sequence length="275" mass="31170">MLSSEQKKSIKGLQQTVENVDGIRMKLNWDMLEMERGESEDYFYYEDGVLRGYFAVYSFGNKLECTGMVAPEVRRRGIARQMLADVWQDWGRQTERFLLNAPLDSENGNAFIRAVGGKRAFTEYQLVCKEIPVPSIKPGVKIRPAVEQDEAVIYAFDVEGFEMTTGEVKSMYANTGMTGLYMIEIDGITVGKLRLDRQEKESWIYGFVLTKEKRGQGIGRAALTDVVHREVTNGKEVWLDVAVENEAALSLYRSCGFTMSGAQIYYQLQKETAPV</sequence>
<dbReference type="Pfam" id="PF00583">
    <property type="entry name" value="Acetyltransf_1"/>
    <property type="match status" value="1"/>
</dbReference>
<feature type="domain" description="N-acetyltransferase" evidence="3">
    <location>
        <begin position="140"/>
        <end position="275"/>
    </location>
</feature>
<dbReference type="EMBL" id="FMYM01000002">
    <property type="protein sequence ID" value="SDB86110.1"/>
    <property type="molecule type" value="Genomic_DNA"/>
</dbReference>
<evidence type="ECO:0000313" key="4">
    <source>
        <dbReference type="EMBL" id="SDB86110.1"/>
    </source>
</evidence>
<dbReference type="Proteomes" id="UP000242662">
    <property type="component" value="Unassembled WGS sequence"/>
</dbReference>
<keyword evidence="2" id="KW-0012">Acyltransferase</keyword>
<evidence type="ECO:0000259" key="3">
    <source>
        <dbReference type="PROSITE" id="PS51186"/>
    </source>
</evidence>
<dbReference type="PANTHER" id="PTHR43800">
    <property type="entry name" value="PEPTIDYL-LYSINE N-ACETYLTRANSFERASE YJAB"/>
    <property type="match status" value="1"/>
</dbReference>
<dbReference type="PROSITE" id="PS51186">
    <property type="entry name" value="GNAT"/>
    <property type="match status" value="1"/>
</dbReference>
<dbReference type="OrthoDB" id="7163760at2"/>
<organism evidence="4 5">
    <name type="scientific">Shouchella lonarensis</name>
    <dbReference type="NCBI Taxonomy" id="1464122"/>
    <lineage>
        <taxon>Bacteria</taxon>
        <taxon>Bacillati</taxon>
        <taxon>Bacillota</taxon>
        <taxon>Bacilli</taxon>
        <taxon>Bacillales</taxon>
        <taxon>Bacillaceae</taxon>
        <taxon>Shouchella</taxon>
    </lineage>
</organism>
<proteinExistence type="predicted"/>
<keyword evidence="1" id="KW-0808">Transferase</keyword>
<evidence type="ECO:0000256" key="2">
    <source>
        <dbReference type="ARBA" id="ARBA00023315"/>
    </source>
</evidence>
<dbReference type="PANTHER" id="PTHR43800:SF1">
    <property type="entry name" value="PEPTIDYL-LYSINE N-ACETYLTRANSFERASE YJAB"/>
    <property type="match status" value="1"/>
</dbReference>
<dbReference type="CDD" id="cd04301">
    <property type="entry name" value="NAT_SF"/>
    <property type="match status" value="1"/>
</dbReference>
<keyword evidence="4" id="KW-0687">Ribonucleoprotein</keyword>
<dbReference type="SUPFAM" id="SSF55729">
    <property type="entry name" value="Acyl-CoA N-acyltransferases (Nat)"/>
    <property type="match status" value="1"/>
</dbReference>